<accession>A0A067PY61</accession>
<dbReference type="InParanoid" id="A0A067PY61"/>
<reference evidence="2" key="1">
    <citation type="journal article" date="2014" name="Proc. Natl. Acad. Sci. U.S.A.">
        <title>Extensive sampling of basidiomycete genomes demonstrates inadequacy of the white-rot/brown-rot paradigm for wood decay fungi.</title>
        <authorList>
            <person name="Riley R."/>
            <person name="Salamov A.A."/>
            <person name="Brown D.W."/>
            <person name="Nagy L.G."/>
            <person name="Floudas D."/>
            <person name="Held B.W."/>
            <person name="Levasseur A."/>
            <person name="Lombard V."/>
            <person name="Morin E."/>
            <person name="Otillar R."/>
            <person name="Lindquist E.A."/>
            <person name="Sun H."/>
            <person name="LaButti K.M."/>
            <person name="Schmutz J."/>
            <person name="Jabbour D."/>
            <person name="Luo H."/>
            <person name="Baker S.E."/>
            <person name="Pisabarro A.G."/>
            <person name="Walton J.D."/>
            <person name="Blanchette R.A."/>
            <person name="Henrissat B."/>
            <person name="Martin F."/>
            <person name="Cullen D."/>
            <person name="Hibbett D.S."/>
            <person name="Grigoriev I.V."/>
        </authorList>
    </citation>
    <scope>NUCLEOTIDE SEQUENCE [LARGE SCALE GENOMIC DNA]</scope>
    <source>
        <strain evidence="2">MUCL 33604</strain>
    </source>
</reference>
<protein>
    <submittedName>
        <fullName evidence="1">Uncharacterized protein</fullName>
    </submittedName>
</protein>
<organism evidence="1 2">
    <name type="scientific">Jaapia argillacea MUCL 33604</name>
    <dbReference type="NCBI Taxonomy" id="933084"/>
    <lineage>
        <taxon>Eukaryota</taxon>
        <taxon>Fungi</taxon>
        <taxon>Dikarya</taxon>
        <taxon>Basidiomycota</taxon>
        <taxon>Agaricomycotina</taxon>
        <taxon>Agaricomycetes</taxon>
        <taxon>Agaricomycetidae</taxon>
        <taxon>Jaapiales</taxon>
        <taxon>Jaapiaceae</taxon>
        <taxon>Jaapia</taxon>
    </lineage>
</organism>
<proteinExistence type="predicted"/>
<dbReference type="Proteomes" id="UP000027265">
    <property type="component" value="Unassembled WGS sequence"/>
</dbReference>
<keyword evidence="2" id="KW-1185">Reference proteome</keyword>
<evidence type="ECO:0000313" key="2">
    <source>
        <dbReference type="Proteomes" id="UP000027265"/>
    </source>
</evidence>
<evidence type="ECO:0000313" key="1">
    <source>
        <dbReference type="EMBL" id="KDQ56217.1"/>
    </source>
</evidence>
<sequence>MHPPADSTVAEFLALPSARKHNLTVSRPATVSQFVKWVQSAEAVADNLGQVYVGEISWAQDPGIPTHEYLIAKFHGRYNGALRIERDTDHLGWRTLFNPTARAITLDTVTFIPFENDDQILATLTIFHSTIQLTHLALLLQVISAASTSYNIWTFNCWWFAGCIWRNLAKLAGNWLDFRWGAGIKQTSPVRKLATMHSPSAFSAVEFAEIQQILHHGALERALGSSESREELEAASAHIDSTFVEQVASRQAVEGQFSDLIAWEKKVYLCSDESRPPHRQALGLDVSHRLSSRHLTRRPWTLRSSDPSKDCVPDGVPQLVKESNLLLRDLQFVNEEQWVYRLGLTWGGARSVEQVERPSLEMAPLVVERLFSESIVEEKRISVMVGAWSTFVLEKGFDTRSLGGRGGLQIAKPTLRDFATLVEERIAVAKRQLTTCVRIRVRYPVSQERLYMADPEVIGRVISLTRSRVAALKEIGDMITGLLHTLALLS</sequence>
<name>A0A067PY61_9AGAM</name>
<dbReference type="EMBL" id="KL197722">
    <property type="protein sequence ID" value="KDQ56217.1"/>
    <property type="molecule type" value="Genomic_DNA"/>
</dbReference>
<dbReference type="OrthoDB" id="4762016at2759"/>
<dbReference type="HOGENOM" id="CLU_556746_0_0_1"/>
<gene>
    <name evidence="1" type="ORF">JAAARDRAFT_36399</name>
</gene>
<dbReference type="AlphaFoldDB" id="A0A067PY61"/>